<evidence type="ECO:0000256" key="2">
    <source>
        <dbReference type="ARBA" id="ARBA00022475"/>
    </source>
</evidence>
<evidence type="ECO:0008006" key="9">
    <source>
        <dbReference type="Google" id="ProtNLM"/>
    </source>
</evidence>
<feature type="transmembrane region" description="Helical" evidence="6">
    <location>
        <begin position="12"/>
        <end position="40"/>
    </location>
</feature>
<dbReference type="GO" id="GO:0036376">
    <property type="term" value="P:sodium ion export across plasma membrane"/>
    <property type="evidence" value="ECO:0007669"/>
    <property type="project" value="InterPro"/>
</dbReference>
<evidence type="ECO:0000256" key="1">
    <source>
        <dbReference type="ARBA" id="ARBA00004236"/>
    </source>
</evidence>
<dbReference type="GO" id="GO:0005886">
    <property type="term" value="C:plasma membrane"/>
    <property type="evidence" value="ECO:0007669"/>
    <property type="project" value="UniProtKB-SubCell"/>
</dbReference>
<name>A0AAU9CMC9_9BACT</name>
<accession>A0AAU9CMC9</accession>
<keyword evidence="2" id="KW-1003">Cell membrane</keyword>
<dbReference type="Pfam" id="PF04277">
    <property type="entry name" value="OAD_gamma"/>
    <property type="match status" value="1"/>
</dbReference>
<dbReference type="KEGG" id="fax:FUAX_16000"/>
<evidence type="ECO:0000256" key="5">
    <source>
        <dbReference type="ARBA" id="ARBA00023136"/>
    </source>
</evidence>
<keyword evidence="8" id="KW-1185">Reference proteome</keyword>
<evidence type="ECO:0000313" key="7">
    <source>
        <dbReference type="EMBL" id="BDD09168.1"/>
    </source>
</evidence>
<sequence>MDKSLLLQDGITISITGITVIFGSLTALIFFFRFLIPFLITLPERMKTAKGKEEAQEAIKHEEARNLPGEVNAAIAAAVRMHLEEMHDDESTTLTIEQQQRRYSPWSSKIFVTQNSLR</sequence>
<keyword evidence="4 6" id="KW-1133">Transmembrane helix</keyword>
<proteinExistence type="predicted"/>
<evidence type="ECO:0000256" key="4">
    <source>
        <dbReference type="ARBA" id="ARBA00022989"/>
    </source>
</evidence>
<evidence type="ECO:0000256" key="3">
    <source>
        <dbReference type="ARBA" id="ARBA00022692"/>
    </source>
</evidence>
<reference evidence="7 8" key="1">
    <citation type="submission" date="2021-12" db="EMBL/GenBank/DDBJ databases">
        <title>Genome sequencing of bacteria with rrn-lacking chromosome and rrn-plasmid.</title>
        <authorList>
            <person name="Anda M."/>
            <person name="Iwasaki W."/>
        </authorList>
    </citation>
    <scope>NUCLEOTIDE SEQUENCE [LARGE SCALE GENOMIC DNA]</scope>
    <source>
        <strain evidence="7 8">DSM 100852</strain>
    </source>
</reference>
<keyword evidence="5 6" id="KW-0472">Membrane</keyword>
<dbReference type="GO" id="GO:0015081">
    <property type="term" value="F:sodium ion transmembrane transporter activity"/>
    <property type="evidence" value="ECO:0007669"/>
    <property type="project" value="InterPro"/>
</dbReference>
<dbReference type="AlphaFoldDB" id="A0AAU9CMC9"/>
<protein>
    <recommendedName>
        <fullName evidence="9">Oxaloacetate decarboxylase (Na(+) extruding)</fullName>
    </recommendedName>
</protein>
<comment type="subcellular location">
    <subcellularLocation>
        <location evidence="1">Cell membrane</location>
    </subcellularLocation>
</comment>
<dbReference type="Proteomes" id="UP001348817">
    <property type="component" value="Chromosome"/>
</dbReference>
<dbReference type="InterPro" id="IPR005899">
    <property type="entry name" value="Na_pump_deCOase"/>
</dbReference>
<gene>
    <name evidence="7" type="ORF">FUAX_16000</name>
</gene>
<dbReference type="EMBL" id="AP025314">
    <property type="protein sequence ID" value="BDD09168.1"/>
    <property type="molecule type" value="Genomic_DNA"/>
</dbReference>
<dbReference type="RefSeq" id="WP_338394383.1">
    <property type="nucleotide sequence ID" value="NZ_AP025314.1"/>
</dbReference>
<evidence type="ECO:0000313" key="8">
    <source>
        <dbReference type="Proteomes" id="UP001348817"/>
    </source>
</evidence>
<dbReference type="NCBIfam" id="TIGR01195">
    <property type="entry name" value="oadG_fam"/>
    <property type="match status" value="1"/>
</dbReference>
<keyword evidence="3 6" id="KW-0812">Transmembrane</keyword>
<organism evidence="7 8">
    <name type="scientific">Fulvitalea axinellae</name>
    <dbReference type="NCBI Taxonomy" id="1182444"/>
    <lineage>
        <taxon>Bacteria</taxon>
        <taxon>Pseudomonadati</taxon>
        <taxon>Bacteroidota</taxon>
        <taxon>Cytophagia</taxon>
        <taxon>Cytophagales</taxon>
        <taxon>Persicobacteraceae</taxon>
        <taxon>Fulvitalea</taxon>
    </lineage>
</organism>
<evidence type="ECO:0000256" key="6">
    <source>
        <dbReference type="SAM" id="Phobius"/>
    </source>
</evidence>